<dbReference type="InterPro" id="IPR036278">
    <property type="entry name" value="Sialidase_sf"/>
</dbReference>
<dbReference type="SUPFAM" id="SSF50939">
    <property type="entry name" value="Sialidases"/>
    <property type="match status" value="1"/>
</dbReference>
<reference evidence="2 3" key="1">
    <citation type="submission" date="2019-02" db="EMBL/GenBank/DDBJ databases">
        <title>Deep-cultivation of Planctomycetes and their phenomic and genomic characterization uncovers novel biology.</title>
        <authorList>
            <person name="Wiegand S."/>
            <person name="Jogler M."/>
            <person name="Boedeker C."/>
            <person name="Pinto D."/>
            <person name="Vollmers J."/>
            <person name="Rivas-Marin E."/>
            <person name="Kohn T."/>
            <person name="Peeters S.H."/>
            <person name="Heuer A."/>
            <person name="Rast P."/>
            <person name="Oberbeckmann S."/>
            <person name="Bunk B."/>
            <person name="Jeske O."/>
            <person name="Meyerdierks A."/>
            <person name="Storesund J.E."/>
            <person name="Kallscheuer N."/>
            <person name="Luecker S."/>
            <person name="Lage O.M."/>
            <person name="Pohl T."/>
            <person name="Merkel B.J."/>
            <person name="Hornburger P."/>
            <person name="Mueller R.-W."/>
            <person name="Bruemmer F."/>
            <person name="Labrenz M."/>
            <person name="Spormann A.M."/>
            <person name="Op Den Camp H."/>
            <person name="Overmann J."/>
            <person name="Amann R."/>
            <person name="Jetten M.S.M."/>
            <person name="Mascher T."/>
            <person name="Medema M.H."/>
            <person name="Devos D.P."/>
            <person name="Kaster A.-K."/>
            <person name="Ovreas L."/>
            <person name="Rohde M."/>
            <person name="Galperin M.Y."/>
            <person name="Jogler C."/>
        </authorList>
    </citation>
    <scope>NUCLEOTIDE SEQUENCE [LARGE SCALE GENOMIC DNA]</scope>
    <source>
        <strain evidence="2 3">V7</strain>
    </source>
</reference>
<dbReference type="AlphaFoldDB" id="A0A5C6FX34"/>
<dbReference type="Proteomes" id="UP000316476">
    <property type="component" value="Unassembled WGS sequence"/>
</dbReference>
<dbReference type="OrthoDB" id="226722at2"/>
<evidence type="ECO:0000313" key="2">
    <source>
        <dbReference type="EMBL" id="TWU66225.1"/>
    </source>
</evidence>
<sequence>MRFSRDRRSFGRATVALAGFVAFAGFCVGPLSAQKVEVAFDDFENLDNATDMVPFDLDYSSPYFLDGTDWSKAFPAGFTLDNSGNTYDNSTMPPEFDGWSMMDVGSWIGHAGEQAGRQRCFFGGDNRNTCLVADPDEADDGGNADLGSPESPAYNSYITRAYDVTGVDLSTLMLSFDYDFVTEDTQTGVVEVSFDGGAWETILEIDSTIDSGVFSTNKSEVPEENDQGTFVAGIDFTAPASAASMEVRFGCIRSSNDWWFAVDNIELMNAGGQIAFDDFEGPTPEMPLADQPFSDANDGPDEPFDPSDGTDYTNNIPNWEIINDGPADMPTKRMYRTSLDGAFQGFTVMDSISWTDQQDGQQREDFFGAFRSMILCADGDAHQDNMVIEEEETLPAIPVDGEGNPTEKQFNSFVQRTYNMSGYDNTTVEITLDWDTRLYAAQRGLIQVSFDDGANWTTLVDVDSARLGLVGEEGSETPADPAYEALLNPYLFNDNNSNGFVDEDGEDTVTGIEDSYAFGGFGSDLPASKSNRMTLRIGCINTGNDWWFAVDNIEVLAATQSYVMGDITGDGVCSLADFNGFVTAAFGGPDPQGIFDFNADGMTNLADFNGFVAEAFASPLP</sequence>
<proteinExistence type="predicted"/>
<accession>A0A5C6FX34</accession>
<evidence type="ECO:0000313" key="3">
    <source>
        <dbReference type="Proteomes" id="UP000316476"/>
    </source>
</evidence>
<feature type="region of interest" description="Disordered" evidence="1">
    <location>
        <begin position="281"/>
        <end position="305"/>
    </location>
</feature>
<organism evidence="2 3">
    <name type="scientific">Crateriforma conspicua</name>
    <dbReference type="NCBI Taxonomy" id="2527996"/>
    <lineage>
        <taxon>Bacteria</taxon>
        <taxon>Pseudomonadati</taxon>
        <taxon>Planctomycetota</taxon>
        <taxon>Planctomycetia</taxon>
        <taxon>Planctomycetales</taxon>
        <taxon>Planctomycetaceae</taxon>
        <taxon>Crateriforma</taxon>
    </lineage>
</organism>
<gene>
    <name evidence="2" type="ORF">V7x_17850</name>
</gene>
<protein>
    <submittedName>
        <fullName evidence="2">Uncharacterized protein</fullName>
    </submittedName>
</protein>
<dbReference type="RefSeq" id="WP_146412874.1">
    <property type="nucleotide sequence ID" value="NZ_SJPZ01000001.1"/>
</dbReference>
<comment type="caution">
    <text evidence="2">The sequence shown here is derived from an EMBL/GenBank/DDBJ whole genome shotgun (WGS) entry which is preliminary data.</text>
</comment>
<evidence type="ECO:0000256" key="1">
    <source>
        <dbReference type="SAM" id="MobiDB-lite"/>
    </source>
</evidence>
<name>A0A5C6FX34_9PLAN</name>
<dbReference type="EMBL" id="SJPZ01000001">
    <property type="protein sequence ID" value="TWU66225.1"/>
    <property type="molecule type" value="Genomic_DNA"/>
</dbReference>